<comment type="caution">
    <text evidence="1">The sequence shown here is derived from an EMBL/GenBank/DDBJ whole genome shotgun (WGS) entry which is preliminary data.</text>
</comment>
<gene>
    <name evidence="1" type="ORF">HKX06_03805</name>
</gene>
<sequence>MILRFPKMSLAGPLVRTRGWQRMFVLFRVVTLQDDHRRHILFCRTVRCRYSMTQRRWLWTRVR</sequence>
<dbReference type="EMBL" id="JABEOU010000014">
    <property type="protein sequence ID" value="NNG56507.1"/>
    <property type="molecule type" value="Genomic_DNA"/>
</dbReference>
<dbReference type="RefSeq" id="WP_170170647.1">
    <property type="nucleotide sequence ID" value="NZ_JABEOU010000014.1"/>
</dbReference>
<evidence type="ECO:0000313" key="2">
    <source>
        <dbReference type="Proteomes" id="UP000550136"/>
    </source>
</evidence>
<organism evidence="1 2">
    <name type="scientific">Sphingomonas paucimobilis</name>
    <name type="common">Pseudomonas paucimobilis</name>
    <dbReference type="NCBI Taxonomy" id="13689"/>
    <lineage>
        <taxon>Bacteria</taxon>
        <taxon>Pseudomonadati</taxon>
        <taxon>Pseudomonadota</taxon>
        <taxon>Alphaproteobacteria</taxon>
        <taxon>Sphingomonadales</taxon>
        <taxon>Sphingomonadaceae</taxon>
        <taxon>Sphingomonas</taxon>
    </lineage>
</organism>
<accession>A0A7Y2KM80</accession>
<reference evidence="1 2" key="1">
    <citation type="submission" date="2020-05" db="EMBL/GenBank/DDBJ databases">
        <title>Draft Genome Sequences of Sphingomonas sp. Isolated from the International Space Station.</title>
        <authorList>
            <person name="Bijlani S."/>
            <person name="Singh N.K."/>
            <person name="Mason C.E."/>
            <person name="Wang C.C."/>
            <person name="Venkateswaran K."/>
        </authorList>
    </citation>
    <scope>NUCLEOTIDE SEQUENCE [LARGE SCALE GENOMIC DNA]</scope>
    <source>
        <strain evidence="1 2">FKI-L5-BR-P1</strain>
    </source>
</reference>
<protein>
    <submittedName>
        <fullName evidence="1">Uncharacterized protein</fullName>
    </submittedName>
</protein>
<evidence type="ECO:0000313" key="1">
    <source>
        <dbReference type="EMBL" id="NNG56507.1"/>
    </source>
</evidence>
<proteinExistence type="predicted"/>
<name>A0A7Y2KM80_SPHPI</name>
<dbReference type="AlphaFoldDB" id="A0A7Y2KM80"/>
<dbReference type="Proteomes" id="UP000550136">
    <property type="component" value="Unassembled WGS sequence"/>
</dbReference>